<reference evidence="1" key="1">
    <citation type="submission" date="2023-06" db="EMBL/GenBank/DDBJ databases">
        <title>Genome-scale phylogeny and comparative genomics of the fungal order Sordariales.</title>
        <authorList>
            <consortium name="Lawrence Berkeley National Laboratory"/>
            <person name="Hensen N."/>
            <person name="Bonometti L."/>
            <person name="Westerberg I."/>
            <person name="Brannstrom I.O."/>
            <person name="Guillou S."/>
            <person name="Cros-Aarteil S."/>
            <person name="Calhoun S."/>
            <person name="Haridas S."/>
            <person name="Kuo A."/>
            <person name="Mondo S."/>
            <person name="Pangilinan J."/>
            <person name="Riley R."/>
            <person name="LaButti K."/>
            <person name="Andreopoulos B."/>
            <person name="Lipzen A."/>
            <person name="Chen C."/>
            <person name="Yanf M."/>
            <person name="Daum C."/>
            <person name="Ng V."/>
            <person name="Clum A."/>
            <person name="Steindorff A."/>
            <person name="Ohm R."/>
            <person name="Martin F."/>
            <person name="Silar P."/>
            <person name="Natvig D."/>
            <person name="Lalanne C."/>
            <person name="Gautier V."/>
            <person name="Ament-velasquez S.L."/>
            <person name="Kruys A."/>
            <person name="Hutchinson M.I."/>
            <person name="Powell A.J."/>
            <person name="Barry K."/>
            <person name="Miller A.N."/>
            <person name="Grigoriev I.V."/>
            <person name="Debuchy R."/>
            <person name="Gladieux P."/>
            <person name="Thoren M.H."/>
            <person name="Johannesson H."/>
        </authorList>
    </citation>
    <scope>NUCLEOTIDE SEQUENCE</scope>
    <source>
        <strain evidence="1">SMH2392-1A</strain>
    </source>
</reference>
<evidence type="ECO:0000313" key="1">
    <source>
        <dbReference type="EMBL" id="KAK0703149.1"/>
    </source>
</evidence>
<dbReference type="EMBL" id="JAUIRO010000008">
    <property type="protein sequence ID" value="KAK0703149.1"/>
    <property type="molecule type" value="Genomic_DNA"/>
</dbReference>
<evidence type="ECO:0000313" key="2">
    <source>
        <dbReference type="Proteomes" id="UP001172101"/>
    </source>
</evidence>
<keyword evidence="2" id="KW-1185">Reference proteome</keyword>
<dbReference type="RefSeq" id="XP_060290008.1">
    <property type="nucleotide sequence ID" value="XM_060440558.1"/>
</dbReference>
<organism evidence="1 2">
    <name type="scientific">Lasiosphaeria miniovina</name>
    <dbReference type="NCBI Taxonomy" id="1954250"/>
    <lineage>
        <taxon>Eukaryota</taxon>
        <taxon>Fungi</taxon>
        <taxon>Dikarya</taxon>
        <taxon>Ascomycota</taxon>
        <taxon>Pezizomycotina</taxon>
        <taxon>Sordariomycetes</taxon>
        <taxon>Sordariomycetidae</taxon>
        <taxon>Sordariales</taxon>
        <taxon>Lasiosphaeriaceae</taxon>
        <taxon>Lasiosphaeria</taxon>
    </lineage>
</organism>
<sequence length="182" mass="20770">MAAALAESKATSERIMSEIASLKQDVVKMHKSIEARELKQPIISNEAEAADMATQPAIQASTTKLRQLTWRPNLHKGGTRLAGLERTLHGNREFRRVCRSFSREYENNKPISDVDFIWKFIDSIDLCLSKHIQESLAAGLSNYVYTRKQIRGQSDEHYVTISRKLSWDIFRKALDKIAMFSA</sequence>
<dbReference type="Proteomes" id="UP001172101">
    <property type="component" value="Unassembled WGS sequence"/>
</dbReference>
<protein>
    <submittedName>
        <fullName evidence="1">Uncharacterized protein</fullName>
    </submittedName>
</protein>
<name>A0AA39ZTD3_9PEZI</name>
<dbReference type="AlphaFoldDB" id="A0AA39ZTD3"/>
<accession>A0AA39ZTD3</accession>
<comment type="caution">
    <text evidence="1">The sequence shown here is derived from an EMBL/GenBank/DDBJ whole genome shotgun (WGS) entry which is preliminary data.</text>
</comment>
<gene>
    <name evidence="1" type="ORF">B0T26DRAFT_680881</name>
</gene>
<proteinExistence type="predicted"/>
<dbReference type="GeneID" id="85323828"/>